<dbReference type="PANTHER" id="PTHR43725">
    <property type="entry name" value="UDP-GLUCOSE 4-EPIMERASE"/>
    <property type="match status" value="1"/>
</dbReference>
<feature type="domain" description="NAD-dependent epimerase/dehydratase" evidence="1">
    <location>
        <begin position="37"/>
        <end position="159"/>
    </location>
</feature>
<accession>K0SVL2</accession>
<evidence type="ECO:0000313" key="2">
    <source>
        <dbReference type="EMBL" id="EJK70458.1"/>
    </source>
</evidence>
<evidence type="ECO:0000313" key="3">
    <source>
        <dbReference type="Proteomes" id="UP000266841"/>
    </source>
</evidence>
<evidence type="ECO:0000259" key="1">
    <source>
        <dbReference type="Pfam" id="PF01370"/>
    </source>
</evidence>
<organism evidence="2 3">
    <name type="scientific">Thalassiosira oceanica</name>
    <name type="common">Marine diatom</name>
    <dbReference type="NCBI Taxonomy" id="159749"/>
    <lineage>
        <taxon>Eukaryota</taxon>
        <taxon>Sar</taxon>
        <taxon>Stramenopiles</taxon>
        <taxon>Ochrophyta</taxon>
        <taxon>Bacillariophyta</taxon>
        <taxon>Coscinodiscophyceae</taxon>
        <taxon>Thalassiosirophycidae</taxon>
        <taxon>Thalassiosirales</taxon>
        <taxon>Thalassiosiraceae</taxon>
        <taxon>Thalassiosira</taxon>
    </lineage>
</organism>
<dbReference type="AlphaFoldDB" id="K0SVL2"/>
<keyword evidence="3" id="KW-1185">Reference proteome</keyword>
<dbReference type="OrthoDB" id="419598at2759"/>
<dbReference type="InterPro" id="IPR001509">
    <property type="entry name" value="Epimerase_deHydtase"/>
</dbReference>
<feature type="non-terminal residue" evidence="2">
    <location>
        <position position="1"/>
    </location>
</feature>
<name>K0SVL2_THAOC</name>
<dbReference type="PANTHER" id="PTHR43725:SF6">
    <property type="entry name" value="CHLOROPLAST STEM-LOOP BINDING PROTEIN OF 41 KDA A, CHLOROPLASTIC"/>
    <property type="match status" value="1"/>
</dbReference>
<dbReference type="GO" id="GO:0003978">
    <property type="term" value="F:UDP-glucose 4-epimerase activity"/>
    <property type="evidence" value="ECO:0007669"/>
    <property type="project" value="TreeGrafter"/>
</dbReference>
<dbReference type="GO" id="GO:0005829">
    <property type="term" value="C:cytosol"/>
    <property type="evidence" value="ECO:0007669"/>
    <property type="project" value="TreeGrafter"/>
</dbReference>
<dbReference type="InterPro" id="IPR036291">
    <property type="entry name" value="NAD(P)-bd_dom_sf"/>
</dbReference>
<dbReference type="GO" id="GO:0005996">
    <property type="term" value="P:monosaccharide metabolic process"/>
    <property type="evidence" value="ECO:0007669"/>
    <property type="project" value="TreeGrafter"/>
</dbReference>
<sequence>HSAAIFALSVRGIYLGTTRQKEQRARERPLIAQISGARNSKLLCYVSSAGVYLPVDEFPMPESTPVKETAGQVEYERHALESGIPFCSFRPQYIYGEKSNKWDYIDWYFDRIVKGAPLPIPSPGSQKVSLTNSVDVASLLASVLNDEKAAAEQVYFNCGTSNLVSYDEVASMCAEAAGLSAKIEHYNPELGKAKFPFRLTDFYVAPDMATSKLKWEGPKCTLKDDLGWYYESYKARSKTVDLSVDDEVLAKASTA</sequence>
<comment type="caution">
    <text evidence="2">The sequence shown here is derived from an EMBL/GenBank/DDBJ whole genome shotgun (WGS) entry which is preliminary data.</text>
</comment>
<dbReference type="SUPFAM" id="SSF51735">
    <property type="entry name" value="NAD(P)-binding Rossmann-fold domains"/>
    <property type="match status" value="1"/>
</dbReference>
<proteinExistence type="predicted"/>
<reference evidence="2 3" key="1">
    <citation type="journal article" date="2012" name="Genome Biol.">
        <title>Genome and low-iron response of an oceanic diatom adapted to chronic iron limitation.</title>
        <authorList>
            <person name="Lommer M."/>
            <person name="Specht M."/>
            <person name="Roy A.S."/>
            <person name="Kraemer L."/>
            <person name="Andreson R."/>
            <person name="Gutowska M.A."/>
            <person name="Wolf J."/>
            <person name="Bergner S.V."/>
            <person name="Schilhabel M.B."/>
            <person name="Klostermeier U.C."/>
            <person name="Beiko R.G."/>
            <person name="Rosenstiel P."/>
            <person name="Hippler M."/>
            <person name="Laroche J."/>
        </authorList>
    </citation>
    <scope>NUCLEOTIDE SEQUENCE [LARGE SCALE GENOMIC DNA]</scope>
    <source>
        <strain evidence="2 3">CCMP1005</strain>
    </source>
</reference>
<dbReference type="EMBL" id="AGNL01008506">
    <property type="protein sequence ID" value="EJK70458.1"/>
    <property type="molecule type" value="Genomic_DNA"/>
</dbReference>
<dbReference type="eggNOG" id="ENOG502QUUA">
    <property type="taxonomic scope" value="Eukaryota"/>
</dbReference>
<dbReference type="Gene3D" id="3.40.50.720">
    <property type="entry name" value="NAD(P)-binding Rossmann-like Domain"/>
    <property type="match status" value="1"/>
</dbReference>
<dbReference type="Proteomes" id="UP000266841">
    <property type="component" value="Unassembled WGS sequence"/>
</dbReference>
<protein>
    <recommendedName>
        <fullName evidence="1">NAD-dependent epimerase/dehydratase domain-containing protein</fullName>
    </recommendedName>
</protein>
<dbReference type="Pfam" id="PF01370">
    <property type="entry name" value="Epimerase"/>
    <property type="match status" value="1"/>
</dbReference>
<gene>
    <name evidence="2" type="ORF">THAOC_08181</name>
</gene>